<evidence type="ECO:0000256" key="1">
    <source>
        <dbReference type="SAM" id="Phobius"/>
    </source>
</evidence>
<keyword evidence="1" id="KW-1133">Transmembrane helix</keyword>
<evidence type="ECO:0000313" key="2">
    <source>
        <dbReference type="EMBL" id="TMM57499.1"/>
    </source>
</evidence>
<dbReference type="Proteomes" id="UP000310314">
    <property type="component" value="Unassembled WGS sequence"/>
</dbReference>
<organism evidence="2 3">
    <name type="scientific">Maribacter algarum</name>
    <name type="common">ex Zhang et al. 2020</name>
    <dbReference type="NCBI Taxonomy" id="2578118"/>
    <lineage>
        <taxon>Bacteria</taxon>
        <taxon>Pseudomonadati</taxon>
        <taxon>Bacteroidota</taxon>
        <taxon>Flavobacteriia</taxon>
        <taxon>Flavobacteriales</taxon>
        <taxon>Flavobacteriaceae</taxon>
        <taxon>Maribacter</taxon>
    </lineage>
</organism>
<comment type="caution">
    <text evidence="2">The sequence shown here is derived from an EMBL/GenBank/DDBJ whole genome shotgun (WGS) entry which is preliminary data.</text>
</comment>
<reference evidence="2 3" key="1">
    <citation type="submission" date="2019-05" db="EMBL/GenBank/DDBJ databases">
        <authorList>
            <person name="Zhang J.-Y."/>
            <person name="Feg X."/>
            <person name="Du Z.-J."/>
        </authorList>
    </citation>
    <scope>NUCLEOTIDE SEQUENCE [LARGE SCALE GENOMIC DNA]</scope>
    <source>
        <strain evidence="2 3">RZ26</strain>
    </source>
</reference>
<feature type="transmembrane region" description="Helical" evidence="1">
    <location>
        <begin position="12"/>
        <end position="32"/>
    </location>
</feature>
<proteinExistence type="predicted"/>
<dbReference type="OrthoDB" id="1151358at2"/>
<feature type="transmembrane region" description="Helical" evidence="1">
    <location>
        <begin position="44"/>
        <end position="64"/>
    </location>
</feature>
<gene>
    <name evidence="2" type="ORF">FEE95_13535</name>
</gene>
<feature type="transmembrane region" description="Helical" evidence="1">
    <location>
        <begin position="112"/>
        <end position="127"/>
    </location>
</feature>
<dbReference type="RefSeq" id="WP_138658518.1">
    <property type="nucleotide sequence ID" value="NZ_VATY01000002.1"/>
</dbReference>
<accession>A0A5S3PS90</accession>
<keyword evidence="3" id="KW-1185">Reference proteome</keyword>
<dbReference type="AlphaFoldDB" id="A0A5S3PS90"/>
<dbReference type="EMBL" id="VATY01000002">
    <property type="protein sequence ID" value="TMM57499.1"/>
    <property type="molecule type" value="Genomic_DNA"/>
</dbReference>
<evidence type="ECO:0000313" key="3">
    <source>
        <dbReference type="Proteomes" id="UP000310314"/>
    </source>
</evidence>
<sequence length="154" mass="17577">MQPKSFIKILTIIHGSLCIGLAVFGAFAFFQNGSFAVSTDTNDVFIYIVPIIAMAGYFGSKFVYQNLIRKLPKEELLLTKLQRYQLASIVKYALIEAPAFLALFAYYYSGNAMHLIIAICLIVYLFFQRPTLEKLKSELPLNLEEEKEFDTLKR</sequence>
<keyword evidence="1" id="KW-0472">Membrane</keyword>
<name>A0A5S3PS90_9FLAO</name>
<keyword evidence="1" id="KW-0812">Transmembrane</keyword>
<feature type="transmembrane region" description="Helical" evidence="1">
    <location>
        <begin position="84"/>
        <end position="106"/>
    </location>
</feature>
<protein>
    <submittedName>
        <fullName evidence="2">Uncharacterized protein</fullName>
    </submittedName>
</protein>